<evidence type="ECO:0000256" key="5">
    <source>
        <dbReference type="SAM" id="SignalP"/>
    </source>
</evidence>
<dbReference type="Pfam" id="PF00419">
    <property type="entry name" value="Fimbrial"/>
    <property type="match status" value="1"/>
</dbReference>
<dbReference type="PANTHER" id="PTHR33420:SF12">
    <property type="entry name" value="FIMBRIN-LIKE PROTEIN FIMI-RELATED"/>
    <property type="match status" value="1"/>
</dbReference>
<evidence type="ECO:0000256" key="4">
    <source>
        <dbReference type="ARBA" id="ARBA00023263"/>
    </source>
</evidence>
<accession>A0AAJ1KTZ9</accession>
<evidence type="ECO:0000259" key="6">
    <source>
        <dbReference type="Pfam" id="PF00419"/>
    </source>
</evidence>
<dbReference type="EMBL" id="JAOCBF010000014">
    <property type="protein sequence ID" value="MDH0963638.1"/>
    <property type="molecule type" value="Genomic_DNA"/>
</dbReference>
<organism evidence="7 8">
    <name type="scientific">Klebsiella michiganensis</name>
    <dbReference type="NCBI Taxonomy" id="1134687"/>
    <lineage>
        <taxon>Bacteria</taxon>
        <taxon>Pseudomonadati</taxon>
        <taxon>Pseudomonadota</taxon>
        <taxon>Gammaproteobacteria</taxon>
        <taxon>Enterobacterales</taxon>
        <taxon>Enterobacteriaceae</taxon>
        <taxon>Klebsiella/Raoultella group</taxon>
        <taxon>Klebsiella</taxon>
    </lineage>
</organism>
<gene>
    <name evidence="7" type="ORF">N5C89_12425</name>
</gene>
<evidence type="ECO:0000256" key="3">
    <source>
        <dbReference type="ARBA" id="ARBA00022729"/>
    </source>
</evidence>
<dbReference type="GO" id="GO:0009289">
    <property type="term" value="C:pilus"/>
    <property type="evidence" value="ECO:0007669"/>
    <property type="project" value="UniProtKB-SubCell"/>
</dbReference>
<feature type="signal peptide" evidence="5">
    <location>
        <begin position="1"/>
        <end position="20"/>
    </location>
</feature>
<sequence>MIKFMVYPLALLALSFGANAKECHLSEGEAGTLALSGGSTASPVMFEFALGNQGSTKPELATFGVSPSYELWSECDAGNDGFDFYAKTNPSATPTTENGRALFPTNIEGIYYAVKIYTEAGGGGYFPGANGSSWVWVSSGTQSYWDNKRIKINVTLYQAVPFNGNLNREVVIRPKDSRTLGQIRVGSADSDDNNPWTINVTADSFSVPLALATCSSAMVNNGSNNVEFGDIMFSSLREGYWPNAPFTLRLSGCSNTVWVRMKLTSPKTALNAAGTLTLMTNTLTGSDAAAGVGVELASNFTTADSVRLQPGTEIWSPPTNIGSAQSYDYSFDAWLSRTSGELKPGKFKAIGTFTIDYF</sequence>
<name>A0AAJ1KTZ9_9ENTR</name>
<dbReference type="InterPro" id="IPR008966">
    <property type="entry name" value="Adhesion_dom_sf"/>
</dbReference>
<protein>
    <submittedName>
        <fullName evidence="7">Fimbrial protein</fullName>
    </submittedName>
</protein>
<feature type="chain" id="PRO_5042591111" evidence="5">
    <location>
        <begin position="21"/>
        <end position="358"/>
    </location>
</feature>
<keyword evidence="3 5" id="KW-0732">Signal</keyword>
<dbReference type="SUPFAM" id="SSF49401">
    <property type="entry name" value="Bacterial adhesins"/>
    <property type="match status" value="1"/>
</dbReference>
<comment type="subcellular location">
    <subcellularLocation>
        <location evidence="1">Fimbrium</location>
    </subcellularLocation>
</comment>
<comment type="caution">
    <text evidence="7">The sequence shown here is derived from an EMBL/GenBank/DDBJ whole genome shotgun (WGS) entry which is preliminary data.</text>
</comment>
<evidence type="ECO:0000256" key="2">
    <source>
        <dbReference type="ARBA" id="ARBA00006671"/>
    </source>
</evidence>
<keyword evidence="4" id="KW-0281">Fimbrium</keyword>
<feature type="domain" description="Fimbrial-type adhesion" evidence="6">
    <location>
        <begin position="210"/>
        <end position="357"/>
    </location>
</feature>
<dbReference type="AlphaFoldDB" id="A0AAJ1KTZ9"/>
<dbReference type="Gene3D" id="2.60.40.3310">
    <property type="match status" value="1"/>
</dbReference>
<dbReference type="Proteomes" id="UP001159937">
    <property type="component" value="Unassembled WGS sequence"/>
</dbReference>
<dbReference type="InterPro" id="IPR000259">
    <property type="entry name" value="Adhesion_dom_fimbrial"/>
</dbReference>
<comment type="similarity">
    <text evidence="2">Belongs to the fimbrial protein family.</text>
</comment>
<dbReference type="Gene3D" id="2.60.40.1090">
    <property type="entry name" value="Fimbrial-type adhesion domain"/>
    <property type="match status" value="1"/>
</dbReference>
<evidence type="ECO:0000313" key="7">
    <source>
        <dbReference type="EMBL" id="MDH0963638.1"/>
    </source>
</evidence>
<proteinExistence type="inferred from homology"/>
<evidence type="ECO:0000256" key="1">
    <source>
        <dbReference type="ARBA" id="ARBA00004561"/>
    </source>
</evidence>
<dbReference type="GO" id="GO:0043709">
    <property type="term" value="P:cell adhesion involved in single-species biofilm formation"/>
    <property type="evidence" value="ECO:0007669"/>
    <property type="project" value="TreeGrafter"/>
</dbReference>
<dbReference type="PANTHER" id="PTHR33420">
    <property type="entry name" value="FIMBRIAL SUBUNIT ELFA-RELATED"/>
    <property type="match status" value="1"/>
</dbReference>
<dbReference type="InterPro" id="IPR036937">
    <property type="entry name" value="Adhesion_dom_fimbrial_sf"/>
</dbReference>
<dbReference type="InterPro" id="IPR050263">
    <property type="entry name" value="Bact_Fimbrial_Adh_Pro"/>
</dbReference>
<reference evidence="7" key="1">
    <citation type="submission" date="2022-09" db="EMBL/GenBank/DDBJ databases">
        <title>Intensive care unit water sources are persistently colonized with multi-drug resistant bacteria and are the site of extensive horizontal gene transfer of antibiotic resistance genes.</title>
        <authorList>
            <person name="Diorio-Toth L."/>
        </authorList>
    </citation>
    <scope>NUCLEOTIDE SEQUENCE</scope>
    <source>
        <strain evidence="7">GD03918</strain>
    </source>
</reference>
<evidence type="ECO:0000313" key="8">
    <source>
        <dbReference type="Proteomes" id="UP001159937"/>
    </source>
</evidence>
<dbReference type="RefSeq" id="WP_047724446.1">
    <property type="nucleotide sequence ID" value="NZ_CAXLPK010000001.1"/>
</dbReference>